<dbReference type="EMBL" id="LUGG01000001">
    <property type="protein sequence ID" value="OBZ79533.1"/>
    <property type="molecule type" value="Genomic_DNA"/>
</dbReference>
<feature type="compositionally biased region" description="Basic and acidic residues" evidence="1">
    <location>
        <begin position="63"/>
        <end position="77"/>
    </location>
</feature>
<evidence type="ECO:0000256" key="1">
    <source>
        <dbReference type="SAM" id="MobiDB-lite"/>
    </source>
</evidence>
<reference evidence="2 3" key="1">
    <citation type="submission" date="2016-03" db="EMBL/GenBank/DDBJ databases">
        <title>Whole genome sequencing of Grifola frondosa 9006-11.</title>
        <authorList>
            <person name="Min B."/>
            <person name="Park H."/>
            <person name="Kim J.-G."/>
            <person name="Cho H."/>
            <person name="Oh Y.-L."/>
            <person name="Kong W.-S."/>
            <person name="Choi I.-G."/>
        </authorList>
    </citation>
    <scope>NUCLEOTIDE SEQUENCE [LARGE SCALE GENOMIC DNA]</scope>
    <source>
        <strain evidence="2 3">9006-11</strain>
    </source>
</reference>
<comment type="caution">
    <text evidence="2">The sequence shown here is derived from an EMBL/GenBank/DDBJ whole genome shotgun (WGS) entry which is preliminary data.</text>
</comment>
<proteinExistence type="predicted"/>
<evidence type="ECO:0000313" key="2">
    <source>
        <dbReference type="EMBL" id="OBZ79533.1"/>
    </source>
</evidence>
<sequence length="214" mass="23863">MGDGRRCPLGELVGEASASAPHHWFQRAATMDDIEHAEVTMFGAAASPDYAERKAQLQAAKEYYREEKERYRKERELRRQRRHNASGESERKDGPSAEPAARTRWTSTSTSSRAIDAPATDHQQRARRDAQNSGAGPAQAVTRRLSDMGFTTSLYPSLPGKVVARLPAVGEVSKERRTRSLRKCSRAARDLSPQESSGIWLYPQERPGPAWGFP</sequence>
<feature type="compositionally biased region" description="Low complexity" evidence="1">
    <location>
        <begin position="100"/>
        <end position="114"/>
    </location>
</feature>
<keyword evidence="3" id="KW-1185">Reference proteome</keyword>
<evidence type="ECO:0000313" key="3">
    <source>
        <dbReference type="Proteomes" id="UP000092993"/>
    </source>
</evidence>
<gene>
    <name evidence="2" type="ORF">A0H81_01224</name>
</gene>
<accession>A0A1C7MRP3</accession>
<dbReference type="AlphaFoldDB" id="A0A1C7MRP3"/>
<name>A0A1C7MRP3_GRIFR</name>
<feature type="region of interest" description="Disordered" evidence="1">
    <location>
        <begin position="63"/>
        <end position="143"/>
    </location>
</feature>
<protein>
    <submittedName>
        <fullName evidence="2">Uncharacterized protein</fullName>
    </submittedName>
</protein>
<organism evidence="2 3">
    <name type="scientific">Grifola frondosa</name>
    <name type="common">Maitake</name>
    <name type="synonym">Polyporus frondosus</name>
    <dbReference type="NCBI Taxonomy" id="5627"/>
    <lineage>
        <taxon>Eukaryota</taxon>
        <taxon>Fungi</taxon>
        <taxon>Dikarya</taxon>
        <taxon>Basidiomycota</taxon>
        <taxon>Agaricomycotina</taxon>
        <taxon>Agaricomycetes</taxon>
        <taxon>Polyporales</taxon>
        <taxon>Grifolaceae</taxon>
        <taxon>Grifola</taxon>
    </lineage>
</organism>
<dbReference type="Proteomes" id="UP000092993">
    <property type="component" value="Unassembled WGS sequence"/>
</dbReference>
<dbReference type="STRING" id="5627.A0A1C7MRP3"/>